<dbReference type="Proteomes" id="UP000285652">
    <property type="component" value="Unassembled WGS sequence"/>
</dbReference>
<organism evidence="3 8">
    <name type="scientific">Dorea formicigenerans</name>
    <dbReference type="NCBI Taxonomy" id="39486"/>
    <lineage>
        <taxon>Bacteria</taxon>
        <taxon>Bacillati</taxon>
        <taxon>Bacillota</taxon>
        <taxon>Clostridia</taxon>
        <taxon>Lachnospirales</taxon>
        <taxon>Lachnospiraceae</taxon>
        <taxon>Dorea</taxon>
    </lineage>
</organism>
<dbReference type="AlphaFoldDB" id="A0A395XS93"/>
<evidence type="ECO:0000313" key="10">
    <source>
        <dbReference type="Proteomes" id="UP000284742"/>
    </source>
</evidence>
<evidence type="ECO:0000313" key="9">
    <source>
        <dbReference type="Proteomes" id="UP000283652"/>
    </source>
</evidence>
<evidence type="ECO:0000313" key="6">
    <source>
        <dbReference type="EMBL" id="RHN19387.1"/>
    </source>
</evidence>
<evidence type="ECO:0000313" key="12">
    <source>
        <dbReference type="Proteomes" id="UP000285652"/>
    </source>
</evidence>
<evidence type="ECO:0000313" key="2">
    <source>
        <dbReference type="EMBL" id="RGR53951.1"/>
    </source>
</evidence>
<reference evidence="7 8" key="1">
    <citation type="submission" date="2018-08" db="EMBL/GenBank/DDBJ databases">
        <title>A genome reference for cultivated species of the human gut microbiota.</title>
        <authorList>
            <person name="Zou Y."/>
            <person name="Xue W."/>
            <person name="Luo G."/>
        </authorList>
    </citation>
    <scope>NUCLEOTIDE SEQUENCE [LARGE SCALE GENOMIC DNA]</scope>
    <source>
        <strain evidence="3 8">AF12-11</strain>
        <strain evidence="2 9">AF25-11</strain>
        <strain evidence="6 12">AF31-13BH</strain>
        <strain evidence="5 10">AM37-5</strain>
        <strain evidence="4 11">AM40-15AC</strain>
        <strain evidence="1 7">TF11-11</strain>
    </source>
</reference>
<sequence>MILKIIPQNTENLLWNKLYNEYKFTPKIHGQFEWIKIPIENKTYHKDTPWSDEQEHLINSFLEELVSDKMYAFDWQHDCFTFSPKEYIPCDYEYYDTNRKCTVYFPTYYPNGDYHLFFDSDWKYGIFGNPWKKEIIVMGKNLIEKFESNKTNLNIN</sequence>
<evidence type="ECO:0000313" key="11">
    <source>
        <dbReference type="Proteomes" id="UP000284883"/>
    </source>
</evidence>
<gene>
    <name evidence="5" type="ORF">DW860_14755</name>
    <name evidence="4" type="ORF">DW885_07220</name>
    <name evidence="3" type="ORF">DWV67_02150</name>
    <name evidence="2" type="ORF">DWY33_15300</name>
    <name evidence="6" type="ORF">DWZ24_02315</name>
    <name evidence="1" type="ORF">DXD10_09315</name>
</gene>
<dbReference type="Pfam" id="PF10898">
    <property type="entry name" value="DUF2716"/>
    <property type="match status" value="1"/>
</dbReference>
<dbReference type="EMBL" id="QSHK01000015">
    <property type="protein sequence ID" value="RHC03246.1"/>
    <property type="molecule type" value="Genomic_DNA"/>
</dbReference>
<dbReference type="EMBL" id="QRQQ01000001">
    <property type="protein sequence ID" value="RHN19387.1"/>
    <property type="molecule type" value="Genomic_DNA"/>
</dbReference>
<evidence type="ECO:0000313" key="4">
    <source>
        <dbReference type="EMBL" id="RHB39976.1"/>
    </source>
</evidence>
<protein>
    <submittedName>
        <fullName evidence="3">DUF2716 domain-containing protein</fullName>
    </submittedName>
</protein>
<dbReference type="Proteomes" id="UP000284742">
    <property type="component" value="Unassembled WGS sequence"/>
</dbReference>
<dbReference type="Proteomes" id="UP000261208">
    <property type="component" value="Unassembled WGS sequence"/>
</dbReference>
<dbReference type="EMBL" id="QSGQ01000004">
    <property type="protein sequence ID" value="RHB39976.1"/>
    <property type="molecule type" value="Genomic_DNA"/>
</dbReference>
<dbReference type="EMBL" id="QSQQ01000011">
    <property type="protein sequence ID" value="RGK47315.1"/>
    <property type="molecule type" value="Genomic_DNA"/>
</dbReference>
<accession>A0A395XS93</accession>
<name>A0A395XS93_9FIRM</name>
<dbReference type="Proteomes" id="UP000266376">
    <property type="component" value="Unassembled WGS sequence"/>
</dbReference>
<dbReference type="InterPro" id="IPR020323">
    <property type="entry name" value="DUF2716"/>
</dbReference>
<evidence type="ECO:0000313" key="3">
    <source>
        <dbReference type="EMBL" id="RGW55506.1"/>
    </source>
</evidence>
<dbReference type="EMBL" id="QRUK01000048">
    <property type="protein sequence ID" value="RGR53951.1"/>
    <property type="molecule type" value="Genomic_DNA"/>
</dbReference>
<dbReference type="Proteomes" id="UP000284883">
    <property type="component" value="Unassembled WGS sequence"/>
</dbReference>
<evidence type="ECO:0000313" key="7">
    <source>
        <dbReference type="Proteomes" id="UP000261208"/>
    </source>
</evidence>
<proteinExistence type="predicted"/>
<evidence type="ECO:0000313" key="8">
    <source>
        <dbReference type="Proteomes" id="UP000266376"/>
    </source>
</evidence>
<dbReference type="EMBL" id="QSAJ01000003">
    <property type="protein sequence ID" value="RGW55506.1"/>
    <property type="molecule type" value="Genomic_DNA"/>
</dbReference>
<evidence type="ECO:0000313" key="1">
    <source>
        <dbReference type="EMBL" id="RGK47315.1"/>
    </source>
</evidence>
<dbReference type="Proteomes" id="UP000283652">
    <property type="component" value="Unassembled WGS sequence"/>
</dbReference>
<evidence type="ECO:0000313" key="5">
    <source>
        <dbReference type="EMBL" id="RHC03246.1"/>
    </source>
</evidence>
<comment type="caution">
    <text evidence="3">The sequence shown here is derived from an EMBL/GenBank/DDBJ whole genome shotgun (WGS) entry which is preliminary data.</text>
</comment>